<name>A0A4Q0YV05_9GAMM</name>
<protein>
    <submittedName>
        <fullName evidence="2">Uncharacterized protein</fullName>
    </submittedName>
</protein>
<keyword evidence="3" id="KW-1185">Reference proteome</keyword>
<evidence type="ECO:0000313" key="2">
    <source>
        <dbReference type="EMBL" id="RXJ72831.1"/>
    </source>
</evidence>
<feature type="transmembrane region" description="Helical" evidence="1">
    <location>
        <begin position="32"/>
        <end position="50"/>
    </location>
</feature>
<evidence type="ECO:0000313" key="3">
    <source>
        <dbReference type="Proteomes" id="UP000290287"/>
    </source>
</evidence>
<keyword evidence="1" id="KW-0472">Membrane</keyword>
<feature type="transmembrane region" description="Helical" evidence="1">
    <location>
        <begin position="62"/>
        <end position="81"/>
    </location>
</feature>
<dbReference type="Proteomes" id="UP000290287">
    <property type="component" value="Unassembled WGS sequence"/>
</dbReference>
<feature type="transmembrane region" description="Helical" evidence="1">
    <location>
        <begin position="87"/>
        <end position="103"/>
    </location>
</feature>
<organism evidence="2 3">
    <name type="scientific">Veronia nyctiphanis</name>
    <dbReference type="NCBI Taxonomy" id="1278244"/>
    <lineage>
        <taxon>Bacteria</taxon>
        <taxon>Pseudomonadati</taxon>
        <taxon>Pseudomonadota</taxon>
        <taxon>Gammaproteobacteria</taxon>
        <taxon>Vibrionales</taxon>
        <taxon>Vibrionaceae</taxon>
        <taxon>Veronia</taxon>
    </lineage>
</organism>
<dbReference type="AlphaFoldDB" id="A0A4Q0YV05"/>
<evidence type="ECO:0000256" key="1">
    <source>
        <dbReference type="SAM" id="Phobius"/>
    </source>
</evidence>
<sequence>MQYVIQAMFAAMSSFILLSAINETLENGLSPPAFGLFLISGVSFFIYYLLNQRRNGFFCCDSLYFLFSSALFFGHIANHIYFGSLSLSHGFHIAICMIFFAGYRQCSLITKIRQKARKSVSRNGNNLVIHSAFPESRTDIKIADIASISINDGNLVVAENRSSVHDFMVTCSKEELLSRLSLILTSDEQDSIELNLSALNETPA</sequence>
<dbReference type="RefSeq" id="WP_129122676.1">
    <property type="nucleotide sequence ID" value="NZ_PEIB01000015.1"/>
</dbReference>
<comment type="caution">
    <text evidence="2">The sequence shown here is derived from an EMBL/GenBank/DDBJ whole genome shotgun (WGS) entry which is preliminary data.</text>
</comment>
<gene>
    <name evidence="2" type="ORF">CS022_13315</name>
</gene>
<dbReference type="EMBL" id="PEIB01000015">
    <property type="protein sequence ID" value="RXJ72831.1"/>
    <property type="molecule type" value="Genomic_DNA"/>
</dbReference>
<keyword evidence="1" id="KW-0812">Transmembrane</keyword>
<proteinExistence type="predicted"/>
<reference evidence="2 3" key="1">
    <citation type="submission" date="2017-10" db="EMBL/GenBank/DDBJ databases">
        <title>Nyctiphanis sp. nov., isolated from the stomach of the euphausiid Nyctiphanes simplex (Hansen, 1911) in the Gulf of California.</title>
        <authorList>
            <person name="Gomez-Gil B."/>
            <person name="Aguilar-Mendez M."/>
            <person name="Lopez-Cortes A."/>
            <person name="Gomez-Gutierrez J."/>
            <person name="Roque A."/>
            <person name="Lang E."/>
            <person name="Gonzalez-Castillo A."/>
        </authorList>
    </citation>
    <scope>NUCLEOTIDE SEQUENCE [LARGE SCALE GENOMIC DNA]</scope>
    <source>
        <strain evidence="2 3">CAIM 600</strain>
    </source>
</reference>
<accession>A0A4Q0YV05</accession>
<keyword evidence="1" id="KW-1133">Transmembrane helix</keyword>